<dbReference type="GO" id="GO:0016491">
    <property type="term" value="F:oxidoreductase activity"/>
    <property type="evidence" value="ECO:0007669"/>
    <property type="project" value="UniProtKB-KW"/>
</dbReference>
<dbReference type="AlphaFoldDB" id="A0A7Y4LAL7"/>
<proteinExistence type="predicted"/>
<feature type="transmembrane region" description="Helical" evidence="3">
    <location>
        <begin position="6"/>
        <end position="29"/>
    </location>
</feature>
<feature type="domain" description="FAD/NAD(P)-binding" evidence="4">
    <location>
        <begin position="6"/>
        <end position="278"/>
    </location>
</feature>
<gene>
    <name evidence="5" type="ORF">HKX40_07625</name>
</gene>
<dbReference type="RefSeq" id="WP_171588986.1">
    <property type="nucleotide sequence ID" value="NZ_JABGBO010000007.1"/>
</dbReference>
<name>A0A7Y4LAL7_9BURK</name>
<keyword evidence="3" id="KW-1133">Transmembrane helix</keyword>
<keyword evidence="3" id="KW-0812">Transmembrane</keyword>
<dbReference type="PRINTS" id="PR00469">
    <property type="entry name" value="PNDRDTASEII"/>
</dbReference>
<organism evidence="5 6">
    <name type="scientific">Pelistega europaea</name>
    <dbReference type="NCBI Taxonomy" id="106147"/>
    <lineage>
        <taxon>Bacteria</taxon>
        <taxon>Pseudomonadati</taxon>
        <taxon>Pseudomonadota</taxon>
        <taxon>Betaproteobacteria</taxon>
        <taxon>Burkholderiales</taxon>
        <taxon>Alcaligenaceae</taxon>
        <taxon>Pelistega</taxon>
    </lineage>
</organism>
<reference evidence="5 6" key="1">
    <citation type="submission" date="2020-05" db="EMBL/GenBank/DDBJ databases">
        <authorList>
            <person name="Niu N."/>
        </authorList>
    </citation>
    <scope>NUCLEOTIDE SEQUENCE [LARGE SCALE GENOMIC DNA]</scope>
    <source>
        <strain evidence="5 6">LMG10982</strain>
    </source>
</reference>
<dbReference type="SUPFAM" id="SSF51905">
    <property type="entry name" value="FAD/NAD(P)-binding domain"/>
    <property type="match status" value="2"/>
</dbReference>
<keyword evidence="6" id="KW-1185">Reference proteome</keyword>
<protein>
    <submittedName>
        <fullName evidence="5">NAD(P)/FAD-dependent oxidoreductase</fullName>
    </submittedName>
</protein>
<keyword evidence="2" id="KW-0560">Oxidoreductase</keyword>
<comment type="caution">
    <text evidence="5">The sequence shown here is derived from an EMBL/GenBank/DDBJ whole genome shotgun (WGS) entry which is preliminary data.</text>
</comment>
<evidence type="ECO:0000256" key="3">
    <source>
        <dbReference type="SAM" id="Phobius"/>
    </source>
</evidence>
<evidence type="ECO:0000259" key="4">
    <source>
        <dbReference type="Pfam" id="PF07992"/>
    </source>
</evidence>
<sequence length="306" mass="33682">MNPTIYDAVIIGAGPAGASCAVWLSLLGFKPVIIDRAKMIGGLSALNPFQDPWNVTAPGLTGEEASLQMKKSLEAARVPVLLDQAVTDIQRVEDMNSDTPLFSVYFGENHMLVGRNVVIATGVRHKRPPQMPEGKFYPNILLGPGKHVYMHDFVMKRVAVLGGGDNALENAVFCLDRGVQSVDIYARSVRAQKKWLDIINPKQLHIGEYTFNPEEMMVNGQQYDTIMVFYGYEPQLAGFNHLNLKIKETGHIWTDNDTAQTSISGIYAVGEVAHRMHPCVVTSMADGVVAAKAIQKSLESLKDDRQ</sequence>
<dbReference type="InterPro" id="IPR050097">
    <property type="entry name" value="Ferredoxin-NADP_redctase_2"/>
</dbReference>
<evidence type="ECO:0000313" key="5">
    <source>
        <dbReference type="EMBL" id="NOL50004.1"/>
    </source>
</evidence>
<accession>A0A7Y4LAL7</accession>
<dbReference type="Pfam" id="PF07992">
    <property type="entry name" value="Pyr_redox_2"/>
    <property type="match status" value="1"/>
</dbReference>
<evidence type="ECO:0000256" key="2">
    <source>
        <dbReference type="ARBA" id="ARBA00023002"/>
    </source>
</evidence>
<dbReference type="PRINTS" id="PR00368">
    <property type="entry name" value="FADPNR"/>
</dbReference>
<evidence type="ECO:0000313" key="6">
    <source>
        <dbReference type="Proteomes" id="UP000541421"/>
    </source>
</evidence>
<dbReference type="Gene3D" id="3.50.50.60">
    <property type="entry name" value="FAD/NAD(P)-binding domain"/>
    <property type="match status" value="2"/>
</dbReference>
<keyword evidence="3" id="KW-0472">Membrane</keyword>
<dbReference type="EMBL" id="JABGBO010000007">
    <property type="protein sequence ID" value="NOL50004.1"/>
    <property type="molecule type" value="Genomic_DNA"/>
</dbReference>
<dbReference type="PANTHER" id="PTHR48105">
    <property type="entry name" value="THIOREDOXIN REDUCTASE 1-RELATED-RELATED"/>
    <property type="match status" value="1"/>
</dbReference>
<dbReference type="InterPro" id="IPR023753">
    <property type="entry name" value="FAD/NAD-binding_dom"/>
</dbReference>
<dbReference type="Proteomes" id="UP000541421">
    <property type="component" value="Unassembled WGS sequence"/>
</dbReference>
<evidence type="ECO:0000256" key="1">
    <source>
        <dbReference type="ARBA" id="ARBA00022630"/>
    </source>
</evidence>
<dbReference type="InterPro" id="IPR036188">
    <property type="entry name" value="FAD/NAD-bd_sf"/>
</dbReference>
<keyword evidence="1" id="KW-0285">Flavoprotein</keyword>